<sequence>MQSGAALYEADRIAAAKAKMTSRKSQATRININAQALSTCPCRQRTFRTLIGLVGHLRTQCNNNHTISTSATPASDPTTTKTTPTTDNNFVNAPPHTITDTILPPLPLALIMETNTTCPTPTTSVATSGYLPPATSNTTAAHNTGDGDNSNFYVKFCGGGEESAIDAATLYSYLTPGSGGGGGESAVDAAQVYYL</sequence>
<reference evidence="2 3" key="2">
    <citation type="submission" date="2018-11" db="EMBL/GenBank/DDBJ databases">
        <authorList>
            <consortium name="Pathogen Informatics"/>
        </authorList>
    </citation>
    <scope>NUCLEOTIDE SEQUENCE [LARGE SCALE GENOMIC DNA]</scope>
    <source>
        <strain evidence="2 3">NST_G2</strain>
    </source>
</reference>
<dbReference type="EMBL" id="UYSU01043195">
    <property type="protein sequence ID" value="VDM04228.1"/>
    <property type="molecule type" value="Genomic_DNA"/>
</dbReference>
<reference evidence="4" key="1">
    <citation type="submission" date="2016-06" db="UniProtKB">
        <authorList>
            <consortium name="WormBaseParasite"/>
        </authorList>
    </citation>
    <scope>IDENTIFICATION</scope>
</reference>
<gene>
    <name evidence="2" type="ORF">SSLN_LOCUS17842</name>
</gene>
<evidence type="ECO:0000313" key="2">
    <source>
        <dbReference type="EMBL" id="VDM04228.1"/>
    </source>
</evidence>
<keyword evidence="3" id="KW-1185">Reference proteome</keyword>
<dbReference type="WBParaSite" id="SSLN_0001851701-mRNA-1">
    <property type="protein sequence ID" value="SSLN_0001851701-mRNA-1"/>
    <property type="gene ID" value="SSLN_0001851701"/>
</dbReference>
<dbReference type="Proteomes" id="UP000275846">
    <property type="component" value="Unassembled WGS sequence"/>
</dbReference>
<evidence type="ECO:0000313" key="4">
    <source>
        <dbReference type="WBParaSite" id="SSLN_0001851701-mRNA-1"/>
    </source>
</evidence>
<dbReference type="AlphaFoldDB" id="A0A183TMZ4"/>
<accession>A0A183TMZ4</accession>
<proteinExistence type="predicted"/>
<dbReference type="OrthoDB" id="6323312at2759"/>
<name>A0A183TMZ4_SCHSO</name>
<protein>
    <submittedName>
        <fullName evidence="4">C2H2-type domain-containing protein</fullName>
    </submittedName>
</protein>
<feature type="region of interest" description="Disordered" evidence="1">
    <location>
        <begin position="64"/>
        <end position="90"/>
    </location>
</feature>
<feature type="compositionally biased region" description="Low complexity" evidence="1">
    <location>
        <begin position="66"/>
        <end position="87"/>
    </location>
</feature>
<evidence type="ECO:0000313" key="3">
    <source>
        <dbReference type="Proteomes" id="UP000275846"/>
    </source>
</evidence>
<evidence type="ECO:0000256" key="1">
    <source>
        <dbReference type="SAM" id="MobiDB-lite"/>
    </source>
</evidence>
<organism evidence="4">
    <name type="scientific">Schistocephalus solidus</name>
    <name type="common">Tapeworm</name>
    <dbReference type="NCBI Taxonomy" id="70667"/>
    <lineage>
        <taxon>Eukaryota</taxon>
        <taxon>Metazoa</taxon>
        <taxon>Spiralia</taxon>
        <taxon>Lophotrochozoa</taxon>
        <taxon>Platyhelminthes</taxon>
        <taxon>Cestoda</taxon>
        <taxon>Eucestoda</taxon>
        <taxon>Diphyllobothriidea</taxon>
        <taxon>Diphyllobothriidae</taxon>
        <taxon>Schistocephalus</taxon>
    </lineage>
</organism>